<keyword evidence="4" id="KW-0255">Endonuclease</keyword>
<reference evidence="4 5" key="1">
    <citation type="journal article" date="2019" name="Int. J. Syst. Evol. Microbiol.">
        <title>The Global Catalogue of Microorganisms (GCM) 10K type strain sequencing project: providing services to taxonomists for standard genome sequencing and annotation.</title>
        <authorList>
            <consortium name="The Broad Institute Genomics Platform"/>
            <consortium name="The Broad Institute Genome Sequencing Center for Infectious Disease"/>
            <person name="Wu L."/>
            <person name="Ma J."/>
        </authorList>
    </citation>
    <scope>NUCLEOTIDE SEQUENCE [LARGE SCALE GENOMIC DNA]</scope>
    <source>
        <strain evidence="4 5">CGMCC 1.12125</strain>
    </source>
</reference>
<comment type="caution">
    <text evidence="4">The sequence shown here is derived from an EMBL/GenBank/DDBJ whole genome shotgun (WGS) entry which is preliminary data.</text>
</comment>
<evidence type="ECO:0000313" key="5">
    <source>
        <dbReference type="Proteomes" id="UP001597119"/>
    </source>
</evidence>
<evidence type="ECO:0000259" key="3">
    <source>
        <dbReference type="Pfam" id="PF07282"/>
    </source>
</evidence>
<feature type="domain" description="Cas12f1-like TNB" evidence="3">
    <location>
        <begin position="270"/>
        <end position="335"/>
    </location>
</feature>
<evidence type="ECO:0000256" key="2">
    <source>
        <dbReference type="SAM" id="MobiDB-lite"/>
    </source>
</evidence>
<protein>
    <submittedName>
        <fullName evidence="4">RNA-guided endonuclease InsQ/TnpB family protein</fullName>
    </submittedName>
</protein>
<evidence type="ECO:0000256" key="1">
    <source>
        <dbReference type="ARBA" id="ARBA00023125"/>
    </source>
</evidence>
<proteinExistence type="predicted"/>
<feature type="region of interest" description="Disordered" evidence="2">
    <location>
        <begin position="366"/>
        <end position="395"/>
    </location>
</feature>
<gene>
    <name evidence="4" type="ORF">ACFR9U_03550</name>
</gene>
<dbReference type="GO" id="GO:0004519">
    <property type="term" value="F:endonuclease activity"/>
    <property type="evidence" value="ECO:0007669"/>
    <property type="project" value="UniProtKB-KW"/>
</dbReference>
<dbReference type="AlphaFoldDB" id="A0ABD6C7L7"/>
<evidence type="ECO:0000313" key="4">
    <source>
        <dbReference type="EMBL" id="MFD1586044.1"/>
    </source>
</evidence>
<accession>A0ABD6C7L7</accession>
<dbReference type="Proteomes" id="UP001597119">
    <property type="component" value="Unassembled WGS sequence"/>
</dbReference>
<keyword evidence="4" id="KW-0378">Hydrolase</keyword>
<dbReference type="EMBL" id="JBHUDJ010000001">
    <property type="protein sequence ID" value="MFD1586044.1"/>
    <property type="molecule type" value="Genomic_DNA"/>
</dbReference>
<sequence>MLREVTTTVRIRLHSLTQRKESLLSREYSTFQTAVQDATSDVNLYSATSQQADKVRSNKNPRTDTMQPVVLRNDCITIEHDEDTVLSDWWFKVPVYDPDRGQGNSIWCPAIVPDKDESLMRDEYLSDSELVYKNGDWYVHLVCTRSVTVNEEYNDVLAVDMGAKWIAVSTFLSDRDAEFHGKRVRDVREHYKQLRKSIGNAKVRQGAQVIQRLGDKESRTVEDALHKTANEIVARARKRNAVIVFGDMTGIRFDSDEGRYVNDKTHKMPFAKMANFLTYKAHLDGRECLPIEEYDTSVTCWRCGSQNTNREVQGRIECHSCGLDDSADKNGASNIGQRAVGKDIESPLSTAGAVVAQPETQIRLEGLDDEIESANSPDDVGLTFSEGSPRVHSWE</sequence>
<dbReference type="RefSeq" id="WP_247376632.1">
    <property type="nucleotide sequence ID" value="NZ_JALLGV010000003.1"/>
</dbReference>
<name>A0ABD6C7L7_9EURY</name>
<dbReference type="NCBIfam" id="NF040570">
    <property type="entry name" value="guided_TnpB"/>
    <property type="match status" value="1"/>
</dbReference>
<dbReference type="Pfam" id="PF07282">
    <property type="entry name" value="Cas12f1-like_TNB"/>
    <property type="match status" value="1"/>
</dbReference>
<keyword evidence="4" id="KW-0540">Nuclease</keyword>
<dbReference type="GO" id="GO:0003677">
    <property type="term" value="F:DNA binding"/>
    <property type="evidence" value="ECO:0007669"/>
    <property type="project" value="UniProtKB-KW"/>
</dbReference>
<keyword evidence="1" id="KW-0238">DNA-binding</keyword>
<organism evidence="4 5">
    <name type="scientific">Halorientalis brevis</name>
    <dbReference type="NCBI Taxonomy" id="1126241"/>
    <lineage>
        <taxon>Archaea</taxon>
        <taxon>Methanobacteriati</taxon>
        <taxon>Methanobacteriota</taxon>
        <taxon>Stenosarchaea group</taxon>
        <taxon>Halobacteria</taxon>
        <taxon>Halobacteriales</taxon>
        <taxon>Haloarculaceae</taxon>
        <taxon>Halorientalis</taxon>
    </lineage>
</organism>
<dbReference type="NCBIfam" id="TIGR01766">
    <property type="entry name" value="IS200/IS605 family accessory protein TnpB-like domain"/>
    <property type="match status" value="1"/>
</dbReference>
<keyword evidence="5" id="KW-1185">Reference proteome</keyword>
<dbReference type="InterPro" id="IPR010095">
    <property type="entry name" value="Cas12f1-like_TNB"/>
</dbReference>